<evidence type="ECO:0000313" key="3">
    <source>
        <dbReference type="EMBL" id="MFC7342952.1"/>
    </source>
</evidence>
<dbReference type="PANTHER" id="PTHR43861:SF3">
    <property type="entry name" value="PUTATIVE (AFU_ORTHOLOGUE AFUA_2G14390)-RELATED"/>
    <property type="match status" value="1"/>
</dbReference>
<dbReference type="EMBL" id="JBHTCJ010000007">
    <property type="protein sequence ID" value="MFC7342952.1"/>
    <property type="molecule type" value="Genomic_DNA"/>
</dbReference>
<sequence length="260" mass="27990">MTGAYVFSNDNPASAEQHRCLAAAYDPVTTARLAAAGVADGWRCLEVGTGRGSVARWLAERVGPTGEVLATDIRPGEIDGPANLVVVEHDITTDPLPAARFDLILVRLVLQHLPQRERVLGQLVAALRPGGLLQVDELDAGYEPVLTAADPGLCEKFFAAKRAHMRSHGGDPEWGREAAEAMRAAGLVDVDPHVHVATRRPGSPELGLQLHHIGHLREGLLAAGMTEQELRRVGEVMRAPDFRACSGVLYSVQGRKEMRS</sequence>
<keyword evidence="3" id="KW-0489">Methyltransferase</keyword>
<organism evidence="3 4">
    <name type="scientific">Saccharopolyspora griseoalba</name>
    <dbReference type="NCBI Taxonomy" id="1431848"/>
    <lineage>
        <taxon>Bacteria</taxon>
        <taxon>Bacillati</taxon>
        <taxon>Actinomycetota</taxon>
        <taxon>Actinomycetes</taxon>
        <taxon>Pseudonocardiales</taxon>
        <taxon>Pseudonocardiaceae</taxon>
        <taxon>Saccharopolyspora</taxon>
    </lineage>
</organism>
<dbReference type="InterPro" id="IPR029063">
    <property type="entry name" value="SAM-dependent_MTases_sf"/>
</dbReference>
<proteinExistence type="predicted"/>
<evidence type="ECO:0000259" key="2">
    <source>
        <dbReference type="Pfam" id="PF08241"/>
    </source>
</evidence>
<dbReference type="GO" id="GO:0008168">
    <property type="term" value="F:methyltransferase activity"/>
    <property type="evidence" value="ECO:0007669"/>
    <property type="project" value="UniProtKB-KW"/>
</dbReference>
<dbReference type="Proteomes" id="UP001596504">
    <property type="component" value="Unassembled WGS sequence"/>
</dbReference>
<keyword evidence="1 3" id="KW-0808">Transferase</keyword>
<dbReference type="Gene3D" id="3.40.50.150">
    <property type="entry name" value="Vaccinia Virus protein VP39"/>
    <property type="match status" value="1"/>
</dbReference>
<dbReference type="Pfam" id="PF08241">
    <property type="entry name" value="Methyltransf_11"/>
    <property type="match status" value="1"/>
</dbReference>
<feature type="domain" description="Methyltransferase type 11" evidence="2">
    <location>
        <begin position="45"/>
        <end position="133"/>
    </location>
</feature>
<dbReference type="PANTHER" id="PTHR43861">
    <property type="entry name" value="TRANS-ACONITATE 2-METHYLTRANSFERASE-RELATED"/>
    <property type="match status" value="1"/>
</dbReference>
<dbReference type="EC" id="2.1.1.-" evidence="3"/>
<dbReference type="GO" id="GO:0032259">
    <property type="term" value="P:methylation"/>
    <property type="evidence" value="ECO:0007669"/>
    <property type="project" value="UniProtKB-KW"/>
</dbReference>
<dbReference type="InterPro" id="IPR013216">
    <property type="entry name" value="Methyltransf_11"/>
</dbReference>
<gene>
    <name evidence="3" type="ORF">ACFQRI_16225</name>
</gene>
<dbReference type="CDD" id="cd02440">
    <property type="entry name" value="AdoMet_MTases"/>
    <property type="match status" value="1"/>
</dbReference>
<name>A0ABW2LK98_9PSEU</name>
<protein>
    <submittedName>
        <fullName evidence="3">Class I SAM-dependent methyltransferase</fullName>
        <ecNumber evidence="3">2.1.1.-</ecNumber>
    </submittedName>
</protein>
<evidence type="ECO:0000256" key="1">
    <source>
        <dbReference type="ARBA" id="ARBA00022679"/>
    </source>
</evidence>
<dbReference type="SUPFAM" id="SSF53335">
    <property type="entry name" value="S-adenosyl-L-methionine-dependent methyltransferases"/>
    <property type="match status" value="1"/>
</dbReference>
<dbReference type="RefSeq" id="WP_380669337.1">
    <property type="nucleotide sequence ID" value="NZ_JBHTCJ010000007.1"/>
</dbReference>
<evidence type="ECO:0000313" key="4">
    <source>
        <dbReference type="Proteomes" id="UP001596504"/>
    </source>
</evidence>
<reference evidence="4" key="1">
    <citation type="journal article" date="2019" name="Int. J. Syst. Evol. Microbiol.">
        <title>The Global Catalogue of Microorganisms (GCM) 10K type strain sequencing project: providing services to taxonomists for standard genome sequencing and annotation.</title>
        <authorList>
            <consortium name="The Broad Institute Genomics Platform"/>
            <consortium name="The Broad Institute Genome Sequencing Center for Infectious Disease"/>
            <person name="Wu L."/>
            <person name="Ma J."/>
        </authorList>
    </citation>
    <scope>NUCLEOTIDE SEQUENCE [LARGE SCALE GENOMIC DNA]</scope>
    <source>
        <strain evidence="4">WLHS5</strain>
    </source>
</reference>
<accession>A0ABW2LK98</accession>
<keyword evidence="4" id="KW-1185">Reference proteome</keyword>
<comment type="caution">
    <text evidence="3">The sequence shown here is derived from an EMBL/GenBank/DDBJ whole genome shotgun (WGS) entry which is preliminary data.</text>
</comment>